<dbReference type="GO" id="GO:0005886">
    <property type="term" value="C:plasma membrane"/>
    <property type="evidence" value="ECO:0007669"/>
    <property type="project" value="UniProtKB-SubCell"/>
</dbReference>
<dbReference type="InterPro" id="IPR050388">
    <property type="entry name" value="ABC_Ni/Peptide_Import"/>
</dbReference>
<evidence type="ECO:0000313" key="17">
    <source>
        <dbReference type="EMBL" id="RAY12293.1"/>
    </source>
</evidence>
<keyword evidence="10" id="KW-0921">Nickel transport</keyword>
<organism evidence="17 18">
    <name type="scientific">Actinomadura craniellae</name>
    <dbReference type="NCBI Taxonomy" id="2231787"/>
    <lineage>
        <taxon>Bacteria</taxon>
        <taxon>Bacillati</taxon>
        <taxon>Actinomycetota</taxon>
        <taxon>Actinomycetes</taxon>
        <taxon>Streptosporangiales</taxon>
        <taxon>Thermomonosporaceae</taxon>
        <taxon>Actinomadura</taxon>
    </lineage>
</organism>
<dbReference type="Pfam" id="PF00005">
    <property type="entry name" value="ABC_tran"/>
    <property type="match status" value="1"/>
</dbReference>
<name>A0A365H246_9ACTN</name>
<evidence type="ECO:0000256" key="10">
    <source>
        <dbReference type="ARBA" id="ARBA00023112"/>
    </source>
</evidence>
<dbReference type="Proteomes" id="UP000251891">
    <property type="component" value="Unassembled WGS sequence"/>
</dbReference>
<comment type="caution">
    <text evidence="17">The sequence shown here is derived from an EMBL/GenBank/DDBJ whole genome shotgun (WGS) entry which is preliminary data.</text>
</comment>
<dbReference type="RefSeq" id="WP_111870814.1">
    <property type="nucleotide sequence ID" value="NZ_QLYX01000014.1"/>
</dbReference>
<dbReference type="PANTHER" id="PTHR43297">
    <property type="entry name" value="OLIGOPEPTIDE TRANSPORT ATP-BINDING PROTEIN APPD"/>
    <property type="match status" value="1"/>
</dbReference>
<gene>
    <name evidence="17" type="ORF">DPM19_26670</name>
</gene>
<evidence type="ECO:0000256" key="13">
    <source>
        <dbReference type="ARBA" id="ARBA00039098"/>
    </source>
</evidence>
<evidence type="ECO:0000256" key="11">
    <source>
        <dbReference type="ARBA" id="ARBA00023136"/>
    </source>
</evidence>
<dbReference type="PANTHER" id="PTHR43297:SF13">
    <property type="entry name" value="NICKEL ABC TRANSPORTER, ATP-BINDING PROTEIN"/>
    <property type="match status" value="1"/>
</dbReference>
<evidence type="ECO:0000256" key="9">
    <source>
        <dbReference type="ARBA" id="ARBA00023065"/>
    </source>
</evidence>
<evidence type="ECO:0000256" key="15">
    <source>
        <dbReference type="ARBA" id="ARBA00048610"/>
    </source>
</evidence>
<evidence type="ECO:0000256" key="5">
    <source>
        <dbReference type="ARBA" id="ARBA00022596"/>
    </source>
</evidence>
<evidence type="ECO:0000259" key="16">
    <source>
        <dbReference type="PROSITE" id="PS50893"/>
    </source>
</evidence>
<evidence type="ECO:0000256" key="14">
    <source>
        <dbReference type="ARBA" id="ARBA00044143"/>
    </source>
</evidence>
<comment type="catalytic activity">
    <reaction evidence="15">
        <text>Ni(2+)(out) + ATP + H2O = Ni(2+)(in) + ADP + phosphate + H(+)</text>
        <dbReference type="Rhea" id="RHEA:15557"/>
        <dbReference type="ChEBI" id="CHEBI:15377"/>
        <dbReference type="ChEBI" id="CHEBI:15378"/>
        <dbReference type="ChEBI" id="CHEBI:30616"/>
        <dbReference type="ChEBI" id="CHEBI:43474"/>
        <dbReference type="ChEBI" id="CHEBI:49786"/>
        <dbReference type="ChEBI" id="CHEBI:456216"/>
        <dbReference type="EC" id="7.2.2.11"/>
    </reaction>
    <physiologicalReaction direction="left-to-right" evidence="15">
        <dbReference type="Rhea" id="RHEA:15558"/>
    </physiologicalReaction>
</comment>
<comment type="similarity">
    <text evidence="2">Belongs to the ABC transporter superfamily.</text>
</comment>
<keyword evidence="6" id="KW-0547">Nucleotide-binding</keyword>
<keyword evidence="5" id="KW-0533">Nickel</keyword>
<dbReference type="InterPro" id="IPR003439">
    <property type="entry name" value="ABC_transporter-like_ATP-bd"/>
</dbReference>
<evidence type="ECO:0000256" key="3">
    <source>
        <dbReference type="ARBA" id="ARBA00022448"/>
    </source>
</evidence>
<evidence type="ECO:0000256" key="6">
    <source>
        <dbReference type="ARBA" id="ARBA00022741"/>
    </source>
</evidence>
<dbReference type="AlphaFoldDB" id="A0A365H246"/>
<keyword evidence="3" id="KW-0813">Transport</keyword>
<keyword evidence="18" id="KW-1185">Reference proteome</keyword>
<comment type="subcellular location">
    <subcellularLocation>
        <location evidence="1">Cell membrane</location>
        <topology evidence="1">Peripheral membrane protein</topology>
    </subcellularLocation>
</comment>
<feature type="domain" description="ABC transporter" evidence="16">
    <location>
        <begin position="6"/>
        <end position="247"/>
    </location>
</feature>
<dbReference type="PROSITE" id="PS00211">
    <property type="entry name" value="ABC_TRANSPORTER_1"/>
    <property type="match status" value="1"/>
</dbReference>
<protein>
    <recommendedName>
        <fullName evidence="14">Nickel import system ATP-binding protein NikD</fullName>
        <ecNumber evidence="13">7.2.2.11</ecNumber>
    </recommendedName>
</protein>
<evidence type="ECO:0000256" key="1">
    <source>
        <dbReference type="ARBA" id="ARBA00004202"/>
    </source>
</evidence>
<dbReference type="PROSITE" id="PS50893">
    <property type="entry name" value="ABC_TRANSPORTER_2"/>
    <property type="match status" value="1"/>
</dbReference>
<comment type="subunit">
    <text evidence="12">The complex is composed of two ATP-binding proteins (NikD and NikE), two transmembrane proteins (NikB and NikC) and a solute-binding protein (NikA).</text>
</comment>
<dbReference type="OrthoDB" id="3514167at2"/>
<dbReference type="EMBL" id="QLYX01000014">
    <property type="protein sequence ID" value="RAY12293.1"/>
    <property type="molecule type" value="Genomic_DNA"/>
</dbReference>
<reference evidence="17 18" key="1">
    <citation type="submission" date="2018-06" db="EMBL/GenBank/DDBJ databases">
        <title>Actinomadura craniellae sp. nov. isolated from marine sponge Craniella sp.</title>
        <authorList>
            <person name="Li L."/>
            <person name="Xu Q.H."/>
            <person name="Lin H.W."/>
            <person name="Lu Y.H."/>
        </authorList>
    </citation>
    <scope>NUCLEOTIDE SEQUENCE [LARGE SCALE GENOMIC DNA]</scope>
    <source>
        <strain evidence="17 18">LHW63021</strain>
    </source>
</reference>
<keyword evidence="4" id="KW-1003">Cell membrane</keyword>
<evidence type="ECO:0000256" key="2">
    <source>
        <dbReference type="ARBA" id="ARBA00005417"/>
    </source>
</evidence>
<dbReference type="GO" id="GO:0015413">
    <property type="term" value="F:ABC-type nickel transporter activity"/>
    <property type="evidence" value="ECO:0007669"/>
    <property type="project" value="UniProtKB-EC"/>
</dbReference>
<proteinExistence type="inferred from homology"/>
<dbReference type="InterPro" id="IPR003593">
    <property type="entry name" value="AAA+_ATPase"/>
</dbReference>
<dbReference type="GO" id="GO:0005524">
    <property type="term" value="F:ATP binding"/>
    <property type="evidence" value="ECO:0007669"/>
    <property type="project" value="UniProtKB-KW"/>
</dbReference>
<evidence type="ECO:0000256" key="4">
    <source>
        <dbReference type="ARBA" id="ARBA00022475"/>
    </source>
</evidence>
<dbReference type="EC" id="7.2.2.11" evidence="13"/>
<evidence type="ECO:0000256" key="12">
    <source>
        <dbReference type="ARBA" id="ARBA00038669"/>
    </source>
</evidence>
<evidence type="ECO:0000313" key="18">
    <source>
        <dbReference type="Proteomes" id="UP000251891"/>
    </source>
</evidence>
<dbReference type="SMART" id="SM00382">
    <property type="entry name" value="AAA"/>
    <property type="match status" value="1"/>
</dbReference>
<keyword evidence="9" id="KW-0406">Ion transport</keyword>
<dbReference type="InterPro" id="IPR027417">
    <property type="entry name" value="P-loop_NTPase"/>
</dbReference>
<dbReference type="GO" id="GO:0016887">
    <property type="term" value="F:ATP hydrolysis activity"/>
    <property type="evidence" value="ECO:0007669"/>
    <property type="project" value="InterPro"/>
</dbReference>
<dbReference type="Gene3D" id="3.40.50.300">
    <property type="entry name" value="P-loop containing nucleotide triphosphate hydrolases"/>
    <property type="match status" value="1"/>
</dbReference>
<accession>A0A365H246</accession>
<evidence type="ECO:0000256" key="8">
    <source>
        <dbReference type="ARBA" id="ARBA00022967"/>
    </source>
</evidence>
<keyword evidence="11" id="KW-0472">Membrane</keyword>
<dbReference type="InterPro" id="IPR017871">
    <property type="entry name" value="ABC_transporter-like_CS"/>
</dbReference>
<keyword evidence="7 17" id="KW-0067">ATP-binding</keyword>
<dbReference type="SUPFAM" id="SSF52540">
    <property type="entry name" value="P-loop containing nucleoside triphosphate hydrolases"/>
    <property type="match status" value="1"/>
</dbReference>
<keyword evidence="8" id="KW-1278">Translocase</keyword>
<sequence>MTPPLLSLDDLSVGFTRYTGVARTRTVTGVTSLSLDIAPGEILAVIGASGSGKTLLAQAILGILPANATVSGRITFDGTPLDERRLRKLRGREISYIPQSVNNLDPLMTVGKQVRIGLDPPTAREWQRALFSRYGLADDVARRYPFQLSGGMLRRVLFATSVRDTVRLVIADEPTPGLHADAVAEVLRHLRELAEGGASVLLITHDIFAATAIARRVAVMHEGALRTVEAASAFTGDGDDLEHPFARALWRALPQNQFSPGSEPWRSS</sequence>
<evidence type="ECO:0000256" key="7">
    <source>
        <dbReference type="ARBA" id="ARBA00022840"/>
    </source>
</evidence>